<name>A0A9P8TJL8_WICPI</name>
<dbReference type="GO" id="GO:0004371">
    <property type="term" value="F:glycerone kinase activity"/>
    <property type="evidence" value="ECO:0007669"/>
    <property type="project" value="InterPro"/>
</dbReference>
<dbReference type="PROSITE" id="PS51480">
    <property type="entry name" value="DHAL"/>
    <property type="match status" value="1"/>
</dbReference>
<feature type="non-terminal residue" evidence="4">
    <location>
        <position position="133"/>
    </location>
</feature>
<sequence length="133" mass="13739">SSYIIEAPATSDDSATSKVKFPQGTVKAVLESGCKKLLTKEPKITLYDTVAGDGDCGETLANGAHAILDLLASSNLEVSDGVKSLTQITDVVETAMGGTSGGLYSIFISALAKSLKEKELKDGGYEVTPPILA</sequence>
<dbReference type="OrthoDB" id="1724672at2759"/>
<dbReference type="InterPro" id="IPR050861">
    <property type="entry name" value="Dihydroxyacetone_Kinase"/>
</dbReference>
<evidence type="ECO:0000259" key="3">
    <source>
        <dbReference type="PROSITE" id="PS51480"/>
    </source>
</evidence>
<dbReference type="AlphaFoldDB" id="A0A9P8TJL8"/>
<accession>A0A9P8TJL8</accession>
<protein>
    <recommendedName>
        <fullName evidence="3">DhaL domain-containing protein</fullName>
    </recommendedName>
</protein>
<comment type="caution">
    <text evidence="4">The sequence shown here is derived from an EMBL/GenBank/DDBJ whole genome shotgun (WGS) entry which is preliminary data.</text>
</comment>
<proteinExistence type="predicted"/>
<reference evidence="4" key="1">
    <citation type="journal article" date="2021" name="Open Biol.">
        <title>Shared evolutionary footprints suggest mitochondrial oxidative damage underlies multiple complex I losses in fungi.</title>
        <authorList>
            <person name="Schikora-Tamarit M.A."/>
            <person name="Marcet-Houben M."/>
            <person name="Nosek J."/>
            <person name="Gabaldon T."/>
        </authorList>
    </citation>
    <scope>NUCLEOTIDE SEQUENCE</scope>
    <source>
        <strain evidence="4">CBS2887</strain>
    </source>
</reference>
<feature type="non-terminal residue" evidence="4">
    <location>
        <position position="1"/>
    </location>
</feature>
<keyword evidence="1" id="KW-0808">Transferase</keyword>
<dbReference type="SUPFAM" id="SSF101473">
    <property type="entry name" value="DhaL-like"/>
    <property type="match status" value="1"/>
</dbReference>
<evidence type="ECO:0000256" key="2">
    <source>
        <dbReference type="ARBA" id="ARBA00022777"/>
    </source>
</evidence>
<dbReference type="InterPro" id="IPR004007">
    <property type="entry name" value="DhaL_dom"/>
</dbReference>
<dbReference type="GO" id="GO:0019563">
    <property type="term" value="P:glycerol catabolic process"/>
    <property type="evidence" value="ECO:0007669"/>
    <property type="project" value="TreeGrafter"/>
</dbReference>
<dbReference type="Proteomes" id="UP000774326">
    <property type="component" value="Unassembled WGS sequence"/>
</dbReference>
<evidence type="ECO:0000313" key="5">
    <source>
        <dbReference type="Proteomes" id="UP000774326"/>
    </source>
</evidence>
<organism evidence="4 5">
    <name type="scientific">Wickerhamomyces pijperi</name>
    <name type="common">Yeast</name>
    <name type="synonym">Pichia pijperi</name>
    <dbReference type="NCBI Taxonomy" id="599730"/>
    <lineage>
        <taxon>Eukaryota</taxon>
        <taxon>Fungi</taxon>
        <taxon>Dikarya</taxon>
        <taxon>Ascomycota</taxon>
        <taxon>Saccharomycotina</taxon>
        <taxon>Saccharomycetes</taxon>
        <taxon>Phaffomycetales</taxon>
        <taxon>Wickerhamomycetaceae</taxon>
        <taxon>Wickerhamomyces</taxon>
    </lineage>
</organism>
<dbReference type="PANTHER" id="PTHR28629">
    <property type="entry name" value="TRIOKINASE/FMN CYCLASE"/>
    <property type="match status" value="1"/>
</dbReference>
<feature type="domain" description="DhaL" evidence="3">
    <location>
        <begin position="24"/>
        <end position="133"/>
    </location>
</feature>
<gene>
    <name evidence="4" type="ORF">WICPIJ_007958</name>
</gene>
<dbReference type="Pfam" id="PF02734">
    <property type="entry name" value="Dak2"/>
    <property type="match status" value="1"/>
</dbReference>
<evidence type="ECO:0000313" key="4">
    <source>
        <dbReference type="EMBL" id="KAH3681080.1"/>
    </source>
</evidence>
<dbReference type="GO" id="GO:0005829">
    <property type="term" value="C:cytosol"/>
    <property type="evidence" value="ECO:0007669"/>
    <property type="project" value="TreeGrafter"/>
</dbReference>
<dbReference type="PANTHER" id="PTHR28629:SF4">
    <property type="entry name" value="TRIOKINASE_FMN CYCLASE"/>
    <property type="match status" value="1"/>
</dbReference>
<dbReference type="Gene3D" id="1.25.40.340">
    <property type="match status" value="1"/>
</dbReference>
<evidence type="ECO:0000256" key="1">
    <source>
        <dbReference type="ARBA" id="ARBA00022679"/>
    </source>
</evidence>
<dbReference type="EMBL" id="JAEUBG010004600">
    <property type="protein sequence ID" value="KAH3681080.1"/>
    <property type="molecule type" value="Genomic_DNA"/>
</dbReference>
<dbReference type="InterPro" id="IPR036117">
    <property type="entry name" value="DhaL_dom_sf"/>
</dbReference>
<keyword evidence="5" id="KW-1185">Reference proteome</keyword>
<keyword evidence="2" id="KW-0418">Kinase</keyword>
<reference evidence="4" key="2">
    <citation type="submission" date="2021-01" db="EMBL/GenBank/DDBJ databases">
        <authorList>
            <person name="Schikora-Tamarit M.A."/>
        </authorList>
    </citation>
    <scope>NUCLEOTIDE SEQUENCE</scope>
    <source>
        <strain evidence="4">CBS2887</strain>
    </source>
</reference>